<name>A0A1G8CKT0_9PROT</name>
<dbReference type="InterPro" id="IPR019627">
    <property type="entry name" value="YAcAr"/>
</dbReference>
<feature type="domain" description="YspA cpYpsA-related SLOG" evidence="1">
    <location>
        <begin position="1"/>
        <end position="64"/>
    </location>
</feature>
<dbReference type="Proteomes" id="UP000217076">
    <property type="component" value="Unassembled WGS sequence"/>
</dbReference>
<evidence type="ECO:0000259" key="1">
    <source>
        <dbReference type="Pfam" id="PF10686"/>
    </source>
</evidence>
<organism evidence="2 3">
    <name type="scientific">Roseospirillum parvum</name>
    <dbReference type="NCBI Taxonomy" id="83401"/>
    <lineage>
        <taxon>Bacteria</taxon>
        <taxon>Pseudomonadati</taxon>
        <taxon>Pseudomonadota</taxon>
        <taxon>Alphaproteobacteria</taxon>
        <taxon>Rhodospirillales</taxon>
        <taxon>Rhodospirillaceae</taxon>
        <taxon>Roseospirillum</taxon>
    </lineage>
</organism>
<evidence type="ECO:0000313" key="3">
    <source>
        <dbReference type="Proteomes" id="UP000217076"/>
    </source>
</evidence>
<dbReference type="OrthoDB" id="572639at2"/>
<sequence length="189" mass="21101">MKVIIAGSRHIEDYDALCAAIDASGFEITEVYSGGCRGVDAMGERWAAENNIPLRQFPADWAAHGRIAGELRNREMARAADAMVILWDGKSPGASCMFREASRAGIRIHNQVHGLDMAELESTEQAIMSHYWSGRDRLIYVEDHWSWEHLGDDAPVITNIAVENLKALGMLEEVVFRALKPVPEAHHRH</sequence>
<dbReference type="RefSeq" id="WP_092619861.1">
    <property type="nucleotide sequence ID" value="NZ_FNCV01000007.1"/>
</dbReference>
<reference evidence="3" key="1">
    <citation type="submission" date="2016-10" db="EMBL/GenBank/DDBJ databases">
        <authorList>
            <person name="Varghese N."/>
            <person name="Submissions S."/>
        </authorList>
    </citation>
    <scope>NUCLEOTIDE SEQUENCE [LARGE SCALE GENOMIC DNA]</scope>
    <source>
        <strain evidence="3">930I</strain>
    </source>
</reference>
<keyword evidence="3" id="KW-1185">Reference proteome</keyword>
<accession>A0A1G8CKT0</accession>
<protein>
    <recommendedName>
        <fullName evidence="1">YspA cpYpsA-related SLOG domain-containing protein</fullName>
    </recommendedName>
</protein>
<dbReference type="EMBL" id="FNCV01000007">
    <property type="protein sequence ID" value="SDH46151.1"/>
    <property type="molecule type" value="Genomic_DNA"/>
</dbReference>
<evidence type="ECO:0000313" key="2">
    <source>
        <dbReference type="EMBL" id="SDH46151.1"/>
    </source>
</evidence>
<dbReference type="STRING" id="83401.SAMN05421742_10733"/>
<gene>
    <name evidence="2" type="ORF">SAMN05421742_10733</name>
</gene>
<proteinExistence type="predicted"/>
<dbReference type="AlphaFoldDB" id="A0A1G8CKT0"/>
<dbReference type="Pfam" id="PF10686">
    <property type="entry name" value="YAcAr"/>
    <property type="match status" value="1"/>
</dbReference>